<evidence type="ECO:0000313" key="2">
    <source>
        <dbReference type="EMBL" id="QGZ99415.1"/>
    </source>
</evidence>
<feature type="coiled-coil region" evidence="1">
    <location>
        <begin position="149"/>
        <end position="197"/>
    </location>
</feature>
<protein>
    <submittedName>
        <fullName evidence="2">Uncharacterized protein</fullName>
    </submittedName>
</protein>
<reference evidence="2 3" key="1">
    <citation type="submission" date="2019-12" db="EMBL/GenBank/DDBJ databases">
        <title>Sequence classification of anaerobic respiratory reductive dehalogenases: First we see many, then we see few.</title>
        <authorList>
            <person name="Molenda O."/>
            <person name="Puentes Jacome L.A."/>
            <person name="Cao X."/>
            <person name="Nesbo C.L."/>
            <person name="Tang S."/>
            <person name="Morson N."/>
            <person name="Patron J."/>
            <person name="Lomheim L."/>
            <person name="Wishart D.S."/>
            <person name="Edwards E.A."/>
        </authorList>
    </citation>
    <scope>NUCLEOTIDE SEQUENCE [LARGE SCALE GENOMIC DNA]</scope>
    <source>
        <strain evidence="2 3">12DCA</strain>
    </source>
</reference>
<gene>
    <name evidence="2" type="ORF">GQ588_01415</name>
</gene>
<dbReference type="Proteomes" id="UP000430508">
    <property type="component" value="Chromosome"/>
</dbReference>
<organism evidence="2 3">
    <name type="scientific">Dehalobacter restrictus</name>
    <dbReference type="NCBI Taxonomy" id="55583"/>
    <lineage>
        <taxon>Bacteria</taxon>
        <taxon>Bacillati</taxon>
        <taxon>Bacillota</taxon>
        <taxon>Clostridia</taxon>
        <taxon>Eubacteriales</taxon>
        <taxon>Desulfitobacteriaceae</taxon>
        <taxon>Dehalobacter</taxon>
    </lineage>
</organism>
<evidence type="ECO:0000256" key="1">
    <source>
        <dbReference type="SAM" id="Coils"/>
    </source>
</evidence>
<accession>A0A857DGQ6</accession>
<sequence length="988" mass="117165">MNKQVQIYSLDTKAFYTDDEQNIQNKIIDLDHLKYLTYGYRKCMFLKDFYDKAKITYSQKTLNKEYKLYKFLDKYTYTFEQYKAEDQSFIQYKEKIKNEYSRYEDNPDVESKNILKKILTKDELKEYYRLKKLFENVKKILKHNVTLKSESFTQQIKDFKEKNKEYQNLETELKELKKELSKRVNTDEKKCRILNEKILNPYRVVSLFESDLTRILDLQIDELTTKLFIVKLKYNETAEKSISNTVLEQLIKNNFIYNENIYTILAATSGQIREEKVIFIEKSLLDKYSKTMMCGLTIEDINNSEEHGCNINKYLSYLALINSATDVIEDFDIDRAIVIDDFETIVEGTVDFIDNKTFEVTRKMGKVPVKHSDGCGWYLKNKDSKKNKNFMIRLPWVKGLLTPADYLTYCKDFNNENYKITDIYDKEWDLKEDNIQYVFSRSQFKMWKYYKDWDTYKEKFQENKCHANYCNEEPNEFENKRFNYQMLQTLTDMTDKEIDEIIKPTVELLTKAYIDRDTMLMLLGADKSSKKKSYLKQALQIYPELINDEHVKDELYDIINSKRKEAKCGKIKLGCTYTFLIPDVLAWMQYSISRNKNPKGLLENNQVFCKLYKNKKELLVNRSPHLYLEHAVRNNVFNEDKENWFCTDGIYTSCHDLISKTLQFDNDGDKSLVISDCTLIDVAKRNMKDVVPLYYEMDKADPEIINNDNIFKSLKMAFKYGNIGKYSNKLTKLWNDEGNKDLDLIKVICALNNFSIDAAKTLIMPKPPREIKDKINTVNDLDLPYFYQFNKDVRKVSPRNNSTVNRLCKKIEEIEIPVKEGSKNEKYNFSSIGKFKSAMLMNNSKIEIRQDIADKYDEINKLKNSYFRDAKSCGLKKEEVSTGIYNQIKRDLYEPFKDEINIIDFVDIIIKHVYKNHRTCKKSFLFNCFGHVIIENLKQNIKKPLDNGYILCSCCGERIKKESNSQKMCKKCSDEKIKERDRKRKAKK</sequence>
<keyword evidence="1" id="KW-0175">Coiled coil</keyword>
<dbReference type="AlphaFoldDB" id="A0A857DGQ6"/>
<evidence type="ECO:0000313" key="3">
    <source>
        <dbReference type="Proteomes" id="UP000430508"/>
    </source>
</evidence>
<dbReference type="EMBL" id="CP046996">
    <property type="protein sequence ID" value="QGZ99415.1"/>
    <property type="molecule type" value="Genomic_DNA"/>
</dbReference>
<name>A0A857DGQ6_9FIRM</name>
<proteinExistence type="predicted"/>
<dbReference type="RefSeq" id="WP_158208103.1">
    <property type="nucleotide sequence ID" value="NZ_CP046996.1"/>
</dbReference>